<dbReference type="RefSeq" id="WP_148598380.1">
    <property type="nucleotide sequence ID" value="NZ_CP042997.1"/>
</dbReference>
<feature type="signal peptide" evidence="1">
    <location>
        <begin position="1"/>
        <end position="19"/>
    </location>
</feature>
<evidence type="ECO:0000313" key="3">
    <source>
        <dbReference type="Proteomes" id="UP000324233"/>
    </source>
</evidence>
<dbReference type="EMBL" id="CP042997">
    <property type="protein sequence ID" value="QEH39009.1"/>
    <property type="molecule type" value="Genomic_DNA"/>
</dbReference>
<sequence precursor="true">MRKILAAAAAMALALPAHADDGAAVTVVPVTFPAPFLEAGAKAGDGPLDNVIEASAVEPIGDGRLALVAHDKKVPLRVVEVASGKQVGPPITSPAFPAETPKSSKWEGMAADADGNFYVVGSHSGKTDDERTQHEKLVRFRLKADTPGESPVAIDDASVMSWRIAGPLLRALQHEGLPAASLAERKIEGLTIREQAGPDGRARRELAVGLRQPDDLVRVFAAEITTPPSPDAELPLTRLFAFDPGRREGVRCQLTSLEYLPAWRGFLVVTATEDAANAFHGNALWFVPDARIAAAGGEPAPIVADRLWTFEAAQKAEGLCILPTPPGAPGTARVLVTFDNDPHATHIPSRFQVVDLVRKP</sequence>
<reference evidence="2 3" key="1">
    <citation type="submission" date="2019-08" db="EMBL/GenBank/DDBJ databases">
        <title>Deep-cultivation of Planctomycetes and their phenomic and genomic characterization uncovers novel biology.</title>
        <authorList>
            <person name="Wiegand S."/>
            <person name="Jogler M."/>
            <person name="Boedeker C."/>
            <person name="Pinto D."/>
            <person name="Vollmers J."/>
            <person name="Rivas-Marin E."/>
            <person name="Kohn T."/>
            <person name="Peeters S.H."/>
            <person name="Heuer A."/>
            <person name="Rast P."/>
            <person name="Oberbeckmann S."/>
            <person name="Bunk B."/>
            <person name="Jeske O."/>
            <person name="Meyerdierks A."/>
            <person name="Storesund J.E."/>
            <person name="Kallscheuer N."/>
            <person name="Luecker S."/>
            <person name="Lage O.M."/>
            <person name="Pohl T."/>
            <person name="Merkel B.J."/>
            <person name="Hornburger P."/>
            <person name="Mueller R.-W."/>
            <person name="Bruemmer F."/>
            <person name="Labrenz M."/>
            <person name="Spormann A.M."/>
            <person name="Op den Camp H."/>
            <person name="Overmann J."/>
            <person name="Amann R."/>
            <person name="Jetten M.S.M."/>
            <person name="Mascher T."/>
            <person name="Medema M.H."/>
            <person name="Devos D.P."/>
            <person name="Kaster A.-K."/>
            <person name="Ovreas L."/>
            <person name="Rohde M."/>
            <person name="Galperin M.Y."/>
            <person name="Jogler C."/>
        </authorList>
    </citation>
    <scope>NUCLEOTIDE SEQUENCE [LARGE SCALE GENOMIC DNA]</scope>
    <source>
        <strain evidence="2 3">OJF2</strain>
    </source>
</reference>
<accession>A0A5B9WFG6</accession>
<gene>
    <name evidence="2" type="ORF">OJF2_76210</name>
</gene>
<keyword evidence="1" id="KW-0732">Signal</keyword>
<feature type="chain" id="PRO_5022773933" description="Phytase-like domain-containing protein" evidence="1">
    <location>
        <begin position="20"/>
        <end position="360"/>
    </location>
</feature>
<protein>
    <recommendedName>
        <fullName evidence="4">Phytase-like domain-containing protein</fullName>
    </recommendedName>
</protein>
<evidence type="ECO:0000313" key="2">
    <source>
        <dbReference type="EMBL" id="QEH39009.1"/>
    </source>
</evidence>
<evidence type="ECO:0000256" key="1">
    <source>
        <dbReference type="SAM" id="SignalP"/>
    </source>
</evidence>
<dbReference type="OrthoDB" id="6179211at2"/>
<dbReference type="Proteomes" id="UP000324233">
    <property type="component" value="Chromosome"/>
</dbReference>
<dbReference type="KEGG" id="agv:OJF2_76210"/>
<organism evidence="2 3">
    <name type="scientific">Aquisphaera giovannonii</name>
    <dbReference type="NCBI Taxonomy" id="406548"/>
    <lineage>
        <taxon>Bacteria</taxon>
        <taxon>Pseudomonadati</taxon>
        <taxon>Planctomycetota</taxon>
        <taxon>Planctomycetia</taxon>
        <taxon>Isosphaerales</taxon>
        <taxon>Isosphaeraceae</taxon>
        <taxon>Aquisphaera</taxon>
    </lineage>
</organism>
<name>A0A5B9WFG6_9BACT</name>
<evidence type="ECO:0008006" key="4">
    <source>
        <dbReference type="Google" id="ProtNLM"/>
    </source>
</evidence>
<dbReference type="AlphaFoldDB" id="A0A5B9WFG6"/>
<proteinExistence type="predicted"/>
<keyword evidence="3" id="KW-1185">Reference proteome</keyword>